<name>A0A1U7XHI8_NICSY</name>
<dbReference type="InterPro" id="IPR036397">
    <property type="entry name" value="RNaseH_sf"/>
</dbReference>
<protein>
    <submittedName>
        <fullName evidence="3">Uncharacterized protein LOC104234539</fullName>
    </submittedName>
</protein>
<dbReference type="SUPFAM" id="SSF53098">
    <property type="entry name" value="Ribonuclease H-like"/>
    <property type="match status" value="1"/>
</dbReference>
<sequence>MHSVLDAYSYYEVNVTNLDWDWRNEIIDYLEHGKLPKDPKASRALCTKATQYSFKGGQLYRRSFQGQLAQCLGASEANYVMREVHEGIYGNHSGADSLVEVGPYQKIGEHEVVDFLWENMICKFGIPKEIACENEPQFIGAKIKKFLEDLKIRRITSSPYHLSANGQAESTNKVIILNLKKILEAAKGKWFEELPSVLWAYRTMAKPSTGETPFSLVYELEALIPVEVGEPTLRYFRANKKANNKSMLINLELFDERRDLAHKRIATQKHRIERHYNRRANFRYFEVADLVLRKVTQNTRELSARKLGPTWQGPYRVSVVTGKGS</sequence>
<accession>A0A1U7XHI8</accession>
<reference evidence="2" key="1">
    <citation type="journal article" date="2013" name="Genome Biol.">
        <title>Reference genomes and transcriptomes of Nicotiana sylvestris and Nicotiana tomentosiformis.</title>
        <authorList>
            <person name="Sierro N."/>
            <person name="Battey J.N."/>
            <person name="Ouadi S."/>
            <person name="Bovet L."/>
            <person name="Goepfert S."/>
            <person name="Bakaher N."/>
            <person name="Peitsch M.C."/>
            <person name="Ivanov N.V."/>
        </authorList>
    </citation>
    <scope>NUCLEOTIDE SEQUENCE [LARGE SCALE GENOMIC DNA]</scope>
</reference>
<dbReference type="STRING" id="4096.A0A1U7XHI8"/>
<evidence type="ECO:0000313" key="2">
    <source>
        <dbReference type="Proteomes" id="UP000189701"/>
    </source>
</evidence>
<gene>
    <name evidence="3" type="primary">LOC104234539</name>
</gene>
<dbReference type="GO" id="GO:0015074">
    <property type="term" value="P:DNA integration"/>
    <property type="evidence" value="ECO:0007669"/>
    <property type="project" value="InterPro"/>
</dbReference>
<dbReference type="AlphaFoldDB" id="A0A1U7XHI8"/>
<dbReference type="PANTHER" id="PTHR48475">
    <property type="entry name" value="RIBONUCLEASE H"/>
    <property type="match status" value="1"/>
</dbReference>
<organism evidence="2 3">
    <name type="scientific">Nicotiana sylvestris</name>
    <name type="common">Wood tobacco</name>
    <name type="synonym">South American tobacco</name>
    <dbReference type="NCBI Taxonomy" id="4096"/>
    <lineage>
        <taxon>Eukaryota</taxon>
        <taxon>Viridiplantae</taxon>
        <taxon>Streptophyta</taxon>
        <taxon>Embryophyta</taxon>
        <taxon>Tracheophyta</taxon>
        <taxon>Spermatophyta</taxon>
        <taxon>Magnoliopsida</taxon>
        <taxon>eudicotyledons</taxon>
        <taxon>Gunneridae</taxon>
        <taxon>Pentapetalae</taxon>
        <taxon>asterids</taxon>
        <taxon>lamiids</taxon>
        <taxon>Solanales</taxon>
        <taxon>Solanaceae</taxon>
        <taxon>Nicotianoideae</taxon>
        <taxon>Nicotianeae</taxon>
        <taxon>Nicotiana</taxon>
    </lineage>
</organism>
<dbReference type="InterPro" id="IPR012337">
    <property type="entry name" value="RNaseH-like_sf"/>
</dbReference>
<keyword evidence="2" id="KW-1185">Reference proteome</keyword>
<reference evidence="3" key="2">
    <citation type="submission" date="2025-08" db="UniProtKB">
        <authorList>
            <consortium name="RefSeq"/>
        </authorList>
    </citation>
    <scope>IDENTIFICATION</scope>
    <source>
        <tissue evidence="3">Leaf</tissue>
    </source>
</reference>
<dbReference type="OrthoDB" id="1936587at2759"/>
<dbReference type="PROSITE" id="PS50994">
    <property type="entry name" value="INTEGRASE"/>
    <property type="match status" value="1"/>
</dbReference>
<proteinExistence type="predicted"/>
<dbReference type="PANTHER" id="PTHR48475:SF2">
    <property type="entry name" value="RIBONUCLEASE H"/>
    <property type="match status" value="1"/>
</dbReference>
<dbReference type="eggNOG" id="KOG0017">
    <property type="taxonomic scope" value="Eukaryota"/>
</dbReference>
<dbReference type="GO" id="GO:0003676">
    <property type="term" value="F:nucleic acid binding"/>
    <property type="evidence" value="ECO:0007669"/>
    <property type="project" value="InterPro"/>
</dbReference>
<evidence type="ECO:0000259" key="1">
    <source>
        <dbReference type="PROSITE" id="PS50994"/>
    </source>
</evidence>
<dbReference type="InterPro" id="IPR001584">
    <property type="entry name" value="Integrase_cat-core"/>
</dbReference>
<dbReference type="Proteomes" id="UP000189701">
    <property type="component" value="Unplaced"/>
</dbReference>
<evidence type="ECO:0000313" key="3">
    <source>
        <dbReference type="RefSeq" id="XP_009786414.1"/>
    </source>
</evidence>
<feature type="domain" description="Integrase catalytic" evidence="1">
    <location>
        <begin position="125"/>
        <end position="221"/>
    </location>
</feature>
<dbReference type="Gene3D" id="3.30.420.10">
    <property type="entry name" value="Ribonuclease H-like superfamily/Ribonuclease H"/>
    <property type="match status" value="1"/>
</dbReference>
<dbReference type="RefSeq" id="XP_009786414.1">
    <property type="nucleotide sequence ID" value="XM_009788112.1"/>
</dbReference>